<evidence type="ECO:0000313" key="2">
    <source>
        <dbReference type="Proteomes" id="UP001162501"/>
    </source>
</evidence>
<reference evidence="1" key="1">
    <citation type="submission" date="2023-05" db="EMBL/GenBank/DDBJ databases">
        <authorList>
            <consortium name="ELIXIR-Norway"/>
        </authorList>
    </citation>
    <scope>NUCLEOTIDE SEQUENCE</scope>
</reference>
<accession>A0ACB0F2A9</accession>
<protein>
    <submittedName>
        <fullName evidence="1">Uncharacterized protein</fullName>
    </submittedName>
</protein>
<dbReference type="Proteomes" id="UP001162501">
    <property type="component" value="Chromosome 3"/>
</dbReference>
<dbReference type="EMBL" id="OX596087">
    <property type="protein sequence ID" value="CAI9707085.1"/>
    <property type="molecule type" value="Genomic_DNA"/>
</dbReference>
<name>A0ACB0F2A9_RANTA</name>
<organism evidence="1 2">
    <name type="scientific">Rangifer tarandus platyrhynchus</name>
    <name type="common">Svalbard reindeer</name>
    <dbReference type="NCBI Taxonomy" id="3082113"/>
    <lineage>
        <taxon>Eukaryota</taxon>
        <taxon>Metazoa</taxon>
        <taxon>Chordata</taxon>
        <taxon>Craniata</taxon>
        <taxon>Vertebrata</taxon>
        <taxon>Euteleostomi</taxon>
        <taxon>Mammalia</taxon>
        <taxon>Eutheria</taxon>
        <taxon>Laurasiatheria</taxon>
        <taxon>Artiodactyla</taxon>
        <taxon>Ruminantia</taxon>
        <taxon>Pecora</taxon>
        <taxon>Cervidae</taxon>
        <taxon>Odocoileinae</taxon>
        <taxon>Rangifer</taxon>
    </lineage>
</organism>
<proteinExistence type="predicted"/>
<evidence type="ECO:0000313" key="1">
    <source>
        <dbReference type="EMBL" id="CAI9707085.1"/>
    </source>
</evidence>
<gene>
    <name evidence="1" type="ORF">MRATA1EN3_LOCUS18298</name>
</gene>
<sequence length="163" mass="17784">MEGNPGRPVAKGCSRDGRLPRARVCLGTYNKVPEIGQLEPQECALALEAYLKVSRGRAGNHNCQPPQLGTGRLPGGQRPGLVRGQDTSAVGEGGAWEVMWATGLGENAWAAMGEVKEPQDRQVLVRRRKWKTSNPLSGRRAERMAECRQGGFRPGRRAPEQMV</sequence>